<dbReference type="RefSeq" id="WP_013661961.1">
    <property type="nucleotide sequence ID" value="NC_015276.1"/>
</dbReference>
<reference evidence="1 2" key="1">
    <citation type="journal article" date="2012" name="Stand. Genomic Sci.">
        <title>Complete genome sequence of the melanogenic marine bacterium Marinomonas mediterranea type strain (MMB-1(T)).</title>
        <authorList>
            <person name="Lucas-Elio P."/>
            <person name="Goodwin L."/>
            <person name="Woyke T."/>
            <person name="Pitluck S."/>
            <person name="Nolan M."/>
            <person name="Kyrpides N.C."/>
            <person name="Detter J.C."/>
            <person name="Copeland A."/>
            <person name="Teshima H."/>
            <person name="Bruce D."/>
            <person name="Detter C."/>
            <person name="Tapia R."/>
            <person name="Han S."/>
            <person name="Land M.L."/>
            <person name="Ivanova N."/>
            <person name="Mikhailova N."/>
            <person name="Johnston A.W."/>
            <person name="Sanchez-Amat A."/>
        </authorList>
    </citation>
    <scope>NUCLEOTIDE SEQUENCE [LARGE SCALE GENOMIC DNA]</scope>
    <source>
        <strain evidence="2">ATCC 700492 / JCM 21426 / NBRC 103028 / MMB-1</strain>
    </source>
</reference>
<gene>
    <name evidence="1" type="ordered locus">Marme_2835</name>
</gene>
<proteinExistence type="predicted"/>
<dbReference type="KEGG" id="mme:Marme_2835"/>
<name>F2JZU6_MARM1</name>
<protein>
    <submittedName>
        <fullName evidence="1">Uncharacterized protein</fullName>
    </submittedName>
</protein>
<dbReference type="EMBL" id="CP002583">
    <property type="protein sequence ID" value="ADZ92058.1"/>
    <property type="molecule type" value="Genomic_DNA"/>
</dbReference>
<sequence>MDNAPIEQVFIIESKSHAMGLMKEADNSMSFFDPNCSVVSATPANREQLYALMDFILMKVQPDTRLPIFATEVNTQRSHAFPTQQTTRNAL</sequence>
<dbReference type="AlphaFoldDB" id="F2JZU6"/>
<keyword evidence="2" id="KW-1185">Reference proteome</keyword>
<organism evidence="1 2">
    <name type="scientific">Marinomonas mediterranea (strain ATCC 700492 / JCM 21426 / NBRC 103028 / MMB-1)</name>
    <dbReference type="NCBI Taxonomy" id="717774"/>
    <lineage>
        <taxon>Bacteria</taxon>
        <taxon>Pseudomonadati</taxon>
        <taxon>Pseudomonadota</taxon>
        <taxon>Gammaproteobacteria</taxon>
        <taxon>Oceanospirillales</taxon>
        <taxon>Oceanospirillaceae</taxon>
        <taxon>Marinomonas</taxon>
    </lineage>
</organism>
<dbReference type="Proteomes" id="UP000001062">
    <property type="component" value="Chromosome"/>
</dbReference>
<accession>F2JZU6</accession>
<evidence type="ECO:0000313" key="2">
    <source>
        <dbReference type="Proteomes" id="UP000001062"/>
    </source>
</evidence>
<dbReference type="PATRIC" id="fig|717774.3.peg.2918"/>
<evidence type="ECO:0000313" key="1">
    <source>
        <dbReference type="EMBL" id="ADZ92058.1"/>
    </source>
</evidence>
<dbReference type="HOGENOM" id="CLU_2423460_0_0_6"/>